<reference evidence="9" key="1">
    <citation type="journal article" date="2020" name="Stud. Mycol.">
        <title>101 Dothideomycetes genomes: a test case for predicting lifestyles and emergence of pathogens.</title>
        <authorList>
            <person name="Haridas S."/>
            <person name="Albert R."/>
            <person name="Binder M."/>
            <person name="Bloem J."/>
            <person name="Labutti K."/>
            <person name="Salamov A."/>
            <person name="Andreopoulos B."/>
            <person name="Baker S."/>
            <person name="Barry K."/>
            <person name="Bills G."/>
            <person name="Bluhm B."/>
            <person name="Cannon C."/>
            <person name="Castanera R."/>
            <person name="Culley D."/>
            <person name="Daum C."/>
            <person name="Ezra D."/>
            <person name="Gonzalez J."/>
            <person name="Henrissat B."/>
            <person name="Kuo A."/>
            <person name="Liang C."/>
            <person name="Lipzen A."/>
            <person name="Lutzoni F."/>
            <person name="Magnuson J."/>
            <person name="Mondo S."/>
            <person name="Nolan M."/>
            <person name="Ohm R."/>
            <person name="Pangilinan J."/>
            <person name="Park H.-J."/>
            <person name="Ramirez L."/>
            <person name="Alfaro M."/>
            <person name="Sun H."/>
            <person name="Tritt A."/>
            <person name="Yoshinaga Y."/>
            <person name="Zwiers L.-H."/>
            <person name="Turgeon B."/>
            <person name="Goodwin S."/>
            <person name="Spatafora J."/>
            <person name="Crous P."/>
            <person name="Grigoriev I."/>
        </authorList>
    </citation>
    <scope>NUCLEOTIDE SEQUENCE</scope>
    <source>
        <strain evidence="9">CBS 121739</strain>
    </source>
</reference>
<dbReference type="RefSeq" id="XP_033598520.1">
    <property type="nucleotide sequence ID" value="XM_033748354.1"/>
</dbReference>
<comment type="similarity">
    <text evidence="2">Belongs to the wax synthase family.</text>
</comment>
<dbReference type="GO" id="GO:0006629">
    <property type="term" value="P:lipid metabolic process"/>
    <property type="evidence" value="ECO:0007669"/>
    <property type="project" value="InterPro"/>
</dbReference>
<dbReference type="GeneID" id="54489408"/>
<dbReference type="InterPro" id="IPR044851">
    <property type="entry name" value="Wax_synthase"/>
</dbReference>
<evidence type="ECO:0000256" key="7">
    <source>
        <dbReference type="SAM" id="Phobius"/>
    </source>
</evidence>
<keyword evidence="5 7" id="KW-1133">Transmembrane helix</keyword>
<evidence type="ECO:0000313" key="10">
    <source>
        <dbReference type="Proteomes" id="UP000799437"/>
    </source>
</evidence>
<dbReference type="GO" id="GO:0008374">
    <property type="term" value="F:O-acyltransferase activity"/>
    <property type="evidence" value="ECO:0007669"/>
    <property type="project" value="InterPro"/>
</dbReference>
<dbReference type="GO" id="GO:0016020">
    <property type="term" value="C:membrane"/>
    <property type="evidence" value="ECO:0007669"/>
    <property type="project" value="UniProtKB-SubCell"/>
</dbReference>
<keyword evidence="10" id="KW-1185">Reference proteome</keyword>
<keyword evidence="6 7" id="KW-0472">Membrane</keyword>
<protein>
    <recommendedName>
        <fullName evidence="8">Wax synthase domain-containing protein</fullName>
    </recommendedName>
</protein>
<evidence type="ECO:0000256" key="6">
    <source>
        <dbReference type="ARBA" id="ARBA00023136"/>
    </source>
</evidence>
<feature type="transmembrane region" description="Helical" evidence="7">
    <location>
        <begin position="289"/>
        <end position="311"/>
    </location>
</feature>
<dbReference type="AlphaFoldDB" id="A0A6A6W1Q1"/>
<evidence type="ECO:0000256" key="4">
    <source>
        <dbReference type="ARBA" id="ARBA00022692"/>
    </source>
</evidence>
<sequence>MTPRFSTHRELQAYYEHQFDVDVAEGKYAPFTLLLTLLPVLLAYAYFLLPHLLSYLVYVNIHYRNKKVATAFAVGLVSTWTLLWFGVMMLVYDPQTEFKRVEWGGRRRPAKETMVDRSKNGRRRASSYQNLHDAIVHETTQPYKDSYCPDTGMYYYKWQHYPEESFSKRLLWVTDLLANFRAIAWNFHVPGPPPPPQAVQDELQYYTKEQQTKIGDSKLGADGTQGYSTRKELLQKNLRLLLLGYMKLDFLKVVLMKDPYFWGYTDAAPPSYYPTIVAETPFIVKSSRLIFTMVGVWVAIETIFSLSPLFFSGLLGPKWIGAHAEPWVYPDTWGSFSNIYDRGLFGFWGSFWHQTFRFAFEAPSKPIIRVFGVDKKSTSALLIRLFTAFCLSGLMHGMGSYTSAGNTIVGNTSPLTGSFLYFLLQPLGLMLERFGISLVRKTGLSQRTPKRAAQVFRFIWVYTWLHSTSSLLADDFARAGIWLFEPCPISPLRGLGLGVEGDGLFTWGPPSEWLYYYNSGKWWSSGYHL</sequence>
<name>A0A6A6W1Q1_9PEZI</name>
<evidence type="ECO:0000256" key="2">
    <source>
        <dbReference type="ARBA" id="ARBA00007282"/>
    </source>
</evidence>
<dbReference type="PANTHER" id="PTHR31595:SF67">
    <property type="entry name" value="WAX SYNTHASE DOMAIN-CONTAINING PROTEIN"/>
    <property type="match status" value="1"/>
</dbReference>
<feature type="transmembrane region" description="Helical" evidence="7">
    <location>
        <begin position="69"/>
        <end position="92"/>
    </location>
</feature>
<proteinExistence type="inferred from homology"/>
<keyword evidence="4 7" id="KW-0812">Transmembrane</keyword>
<dbReference type="Pfam" id="PF13813">
    <property type="entry name" value="MBOAT_2"/>
    <property type="match status" value="1"/>
</dbReference>
<comment type="subcellular location">
    <subcellularLocation>
        <location evidence="1">Membrane</location>
        <topology evidence="1">Multi-pass membrane protein</topology>
    </subcellularLocation>
</comment>
<accession>A0A6A6W1Q1</accession>
<dbReference type="OrthoDB" id="2796277at2759"/>
<keyword evidence="3" id="KW-0808">Transferase</keyword>
<dbReference type="Proteomes" id="UP000799437">
    <property type="component" value="Unassembled WGS sequence"/>
</dbReference>
<feature type="domain" description="Wax synthase" evidence="8">
    <location>
        <begin position="329"/>
        <end position="406"/>
    </location>
</feature>
<evidence type="ECO:0000256" key="5">
    <source>
        <dbReference type="ARBA" id="ARBA00022989"/>
    </source>
</evidence>
<evidence type="ECO:0000259" key="8">
    <source>
        <dbReference type="Pfam" id="PF13813"/>
    </source>
</evidence>
<evidence type="ECO:0000256" key="1">
    <source>
        <dbReference type="ARBA" id="ARBA00004141"/>
    </source>
</evidence>
<gene>
    <name evidence="9" type="ORF">EJ05DRAFT_512632</name>
</gene>
<organism evidence="9 10">
    <name type="scientific">Pseudovirgaria hyperparasitica</name>
    <dbReference type="NCBI Taxonomy" id="470096"/>
    <lineage>
        <taxon>Eukaryota</taxon>
        <taxon>Fungi</taxon>
        <taxon>Dikarya</taxon>
        <taxon>Ascomycota</taxon>
        <taxon>Pezizomycotina</taxon>
        <taxon>Dothideomycetes</taxon>
        <taxon>Dothideomycetes incertae sedis</taxon>
        <taxon>Acrospermales</taxon>
        <taxon>Acrospermaceae</taxon>
        <taxon>Pseudovirgaria</taxon>
    </lineage>
</organism>
<dbReference type="InterPro" id="IPR032805">
    <property type="entry name" value="Wax_synthase_dom"/>
</dbReference>
<feature type="transmembrane region" description="Helical" evidence="7">
    <location>
        <begin position="28"/>
        <end position="49"/>
    </location>
</feature>
<evidence type="ECO:0000313" key="9">
    <source>
        <dbReference type="EMBL" id="KAF2756069.1"/>
    </source>
</evidence>
<dbReference type="PANTHER" id="PTHR31595">
    <property type="entry name" value="LONG-CHAIN-ALCOHOL O-FATTY-ACYLTRANSFERASE 3-RELATED"/>
    <property type="match status" value="1"/>
</dbReference>
<evidence type="ECO:0000256" key="3">
    <source>
        <dbReference type="ARBA" id="ARBA00022679"/>
    </source>
</evidence>
<dbReference type="EMBL" id="ML996576">
    <property type="protein sequence ID" value="KAF2756069.1"/>
    <property type="molecule type" value="Genomic_DNA"/>
</dbReference>